<comment type="caution">
    <text evidence="7">The sequence shown here is derived from an EMBL/GenBank/DDBJ whole genome shotgun (WGS) entry which is preliminary data.</text>
</comment>
<evidence type="ECO:0000256" key="1">
    <source>
        <dbReference type="ARBA" id="ARBA00004651"/>
    </source>
</evidence>
<dbReference type="Proteomes" id="UP000295192">
    <property type="component" value="Unassembled WGS sequence"/>
</dbReference>
<evidence type="ECO:0000256" key="4">
    <source>
        <dbReference type="ARBA" id="ARBA00022989"/>
    </source>
</evidence>
<keyword evidence="6" id="KW-0807">Transducer</keyword>
<keyword evidence="6" id="KW-0675">Receptor</keyword>
<evidence type="ECO:0000256" key="5">
    <source>
        <dbReference type="ARBA" id="ARBA00023136"/>
    </source>
</evidence>
<keyword evidence="2 6" id="KW-1003">Cell membrane</keyword>
<keyword evidence="8" id="KW-1185">Reference proteome</keyword>
<dbReference type="AlphaFoldDB" id="A0A484AW31"/>
<dbReference type="GO" id="GO:0007165">
    <property type="term" value="P:signal transduction"/>
    <property type="evidence" value="ECO:0007669"/>
    <property type="project" value="UniProtKB-KW"/>
</dbReference>
<evidence type="ECO:0000256" key="2">
    <source>
        <dbReference type="ARBA" id="ARBA00022475"/>
    </source>
</evidence>
<reference evidence="7 8" key="1">
    <citation type="journal article" date="2019" name="J. Hered.">
        <title>An Improved Genome Assembly for Drosophila navojoa, the Basal Species in the mojavensis Cluster.</title>
        <authorList>
            <person name="Vanderlinde T."/>
            <person name="Dupim E.G."/>
            <person name="Nazario-Yepiz N.O."/>
            <person name="Carvalho A.B."/>
        </authorList>
    </citation>
    <scope>NUCLEOTIDE SEQUENCE [LARGE SCALE GENOMIC DNA]</scope>
    <source>
        <strain evidence="7">Navoj_Jal97</strain>
        <tissue evidence="7">Whole organism</tissue>
    </source>
</reference>
<feature type="transmembrane region" description="Helical" evidence="6">
    <location>
        <begin position="275"/>
        <end position="299"/>
    </location>
</feature>
<sequence>MCAKSQSFWERHELKFYRYGHIYASICGQVIIDYAPQQPMRAPFKSLLIAYSHALSLLLIVVLPGYFGYNYRALTATADRRMQLVLYVGLANTLIKYATVIVTYVANTCHFEAINRRCSLQRARLQASFAASYRASGWPKRRFELFMYLKFVLINLMMIVQICAILAVARIDRAGESDSDSDSASGQGRRLRIQFAIYAFVLWNYTENMADYFYYVNSCVLLYFRLLHMQLQAELEQLRRLGRGRLLLGVRIGLLRQRYAQIHALYTDSFRMHQFQLLGLMLATLINNLTNLFTIFNLLARSSRAFISLPVAVSGLYALGFYLDTYLVSLVGEHIKVEQTRLALTVRQFSDSPASLNQEVPQPNYAPIPIGCQLANHLSIVFQLEQFSLLLRHCRQPMLCGLVHLDRRLIYLISVTAFSYFITLVQFDIYLRTQHNK</sequence>
<feature type="transmembrane region" description="Helical" evidence="6">
    <location>
        <begin position="212"/>
        <end position="231"/>
    </location>
</feature>
<feature type="transmembrane region" description="Helical" evidence="6">
    <location>
        <begin position="409"/>
        <end position="431"/>
    </location>
</feature>
<feature type="transmembrane region" description="Helical" evidence="6">
    <location>
        <begin position="84"/>
        <end position="107"/>
    </location>
</feature>
<comment type="similarity">
    <text evidence="6">Belongs to the insect chemoreceptor superfamily. Gustatory receptor (GR) family.</text>
</comment>
<evidence type="ECO:0000256" key="6">
    <source>
        <dbReference type="RuleBase" id="RU363108"/>
    </source>
</evidence>
<feature type="transmembrane region" description="Helical" evidence="6">
    <location>
        <begin position="306"/>
        <end position="323"/>
    </location>
</feature>
<comment type="subcellular location">
    <subcellularLocation>
        <location evidence="1 6">Cell membrane</location>
        <topology evidence="1 6">Multi-pass membrane protein</topology>
    </subcellularLocation>
</comment>
<organism evidence="7 8">
    <name type="scientific">Drosophila navojoa</name>
    <name type="common">Fruit fly</name>
    <dbReference type="NCBI Taxonomy" id="7232"/>
    <lineage>
        <taxon>Eukaryota</taxon>
        <taxon>Metazoa</taxon>
        <taxon>Ecdysozoa</taxon>
        <taxon>Arthropoda</taxon>
        <taxon>Hexapoda</taxon>
        <taxon>Insecta</taxon>
        <taxon>Pterygota</taxon>
        <taxon>Neoptera</taxon>
        <taxon>Endopterygota</taxon>
        <taxon>Diptera</taxon>
        <taxon>Brachycera</taxon>
        <taxon>Muscomorpha</taxon>
        <taxon>Ephydroidea</taxon>
        <taxon>Drosophilidae</taxon>
        <taxon>Drosophila</taxon>
    </lineage>
</organism>
<keyword evidence="5 6" id="KW-0472">Membrane</keyword>
<feature type="transmembrane region" description="Helical" evidence="6">
    <location>
        <begin position="47"/>
        <end position="69"/>
    </location>
</feature>
<dbReference type="Pfam" id="PF08395">
    <property type="entry name" value="7tm_7"/>
    <property type="match status" value="2"/>
</dbReference>
<evidence type="ECO:0000256" key="3">
    <source>
        <dbReference type="ARBA" id="ARBA00022692"/>
    </source>
</evidence>
<gene>
    <name evidence="7" type="ORF">AWZ03_012969</name>
</gene>
<accession>A0A484AW31</accession>
<dbReference type="GO" id="GO:0005886">
    <property type="term" value="C:plasma membrane"/>
    <property type="evidence" value="ECO:0007669"/>
    <property type="project" value="UniProtKB-SubCell"/>
</dbReference>
<dbReference type="OrthoDB" id="8021733at2759"/>
<comment type="function">
    <text evidence="6">Gustatory receptor which mediates acceptance or avoidance behavior, depending on its substrates.</text>
</comment>
<keyword evidence="3 6" id="KW-0812">Transmembrane</keyword>
<dbReference type="InterPro" id="IPR013604">
    <property type="entry name" value="7TM_chemorcpt"/>
</dbReference>
<dbReference type="EMBL" id="LSRL02000528">
    <property type="protein sequence ID" value="TDG40608.1"/>
    <property type="molecule type" value="Genomic_DNA"/>
</dbReference>
<dbReference type="OMA" id="HQFQLLG"/>
<protein>
    <recommendedName>
        <fullName evidence="6">Gustatory receptor</fullName>
    </recommendedName>
</protein>
<evidence type="ECO:0000313" key="8">
    <source>
        <dbReference type="Proteomes" id="UP000295192"/>
    </source>
</evidence>
<proteinExistence type="inferred from homology"/>
<dbReference type="GO" id="GO:0050909">
    <property type="term" value="P:sensory perception of taste"/>
    <property type="evidence" value="ECO:0007669"/>
    <property type="project" value="InterPro"/>
</dbReference>
<keyword evidence="4 6" id="KW-1133">Transmembrane helix</keyword>
<evidence type="ECO:0000313" key="7">
    <source>
        <dbReference type="EMBL" id="TDG40608.1"/>
    </source>
</evidence>
<name>A0A484AW31_DRONA</name>
<feature type="transmembrane region" description="Helical" evidence="6">
    <location>
        <begin position="148"/>
        <end position="169"/>
    </location>
</feature>